<keyword evidence="9" id="KW-1185">Reference proteome</keyword>
<keyword evidence="3 6" id="KW-0812">Transmembrane</keyword>
<evidence type="ECO:0000313" key="8">
    <source>
        <dbReference type="EMBL" id="QIN78640.1"/>
    </source>
</evidence>
<comment type="similarity">
    <text evidence="6">Belongs to the binding-protein-dependent transport system permease family.</text>
</comment>
<feature type="transmembrane region" description="Helical" evidence="6">
    <location>
        <begin position="79"/>
        <end position="97"/>
    </location>
</feature>
<sequence>MPSPGEPAKAGDTLGLLQDLQPKLLDWGWIGENFGDEILPALIGHVYLSFVSVGIALVISLPTGVLVSRYRKAYPPVTFFTGILFSIPSLALFAFLVTVPGIGIGPTAVIIALVAYSLLVLIRNVVAGMDSVPEETKDAARGMGLTARQILFGVELPLALPVIVAGVRIATVTIIGIATIGAYIRGGGLGELIFLGISRNFPTRVIVGAVLATLLAVIADLLLLALERYLRPWARTRRA</sequence>
<feature type="domain" description="ABC transmembrane type-1" evidence="7">
    <location>
        <begin position="42"/>
        <end position="223"/>
    </location>
</feature>
<evidence type="ECO:0000256" key="2">
    <source>
        <dbReference type="ARBA" id="ARBA00022448"/>
    </source>
</evidence>
<keyword evidence="2 6" id="KW-0813">Transport</keyword>
<proteinExistence type="inferred from homology"/>
<evidence type="ECO:0000259" key="7">
    <source>
        <dbReference type="PROSITE" id="PS50928"/>
    </source>
</evidence>
<dbReference type="CDD" id="cd06261">
    <property type="entry name" value="TM_PBP2"/>
    <property type="match status" value="1"/>
</dbReference>
<dbReference type="Proteomes" id="UP000502706">
    <property type="component" value="Chromosome"/>
</dbReference>
<dbReference type="Pfam" id="PF00528">
    <property type="entry name" value="BPD_transp_1"/>
    <property type="match status" value="1"/>
</dbReference>
<evidence type="ECO:0000256" key="6">
    <source>
        <dbReference type="RuleBase" id="RU363032"/>
    </source>
</evidence>
<accession>A0A6G8PWR0</accession>
<dbReference type="PANTHER" id="PTHR30177">
    <property type="entry name" value="GLYCINE BETAINE/L-PROLINE TRANSPORT SYSTEM PERMEASE PROTEIN PROW"/>
    <property type="match status" value="1"/>
</dbReference>
<keyword evidence="5 6" id="KW-0472">Membrane</keyword>
<protein>
    <submittedName>
        <fullName evidence="8">ABC transporter permease subunit</fullName>
    </submittedName>
</protein>
<dbReference type="InterPro" id="IPR000515">
    <property type="entry name" value="MetI-like"/>
</dbReference>
<evidence type="ECO:0000256" key="4">
    <source>
        <dbReference type="ARBA" id="ARBA00022989"/>
    </source>
</evidence>
<feature type="transmembrane region" description="Helical" evidence="6">
    <location>
        <begin position="158"/>
        <end position="184"/>
    </location>
</feature>
<dbReference type="SUPFAM" id="SSF161098">
    <property type="entry name" value="MetI-like"/>
    <property type="match status" value="1"/>
</dbReference>
<dbReference type="Gene3D" id="1.10.3720.10">
    <property type="entry name" value="MetI-like"/>
    <property type="match status" value="1"/>
</dbReference>
<keyword evidence="4 6" id="KW-1133">Transmembrane helix</keyword>
<dbReference type="AlphaFoldDB" id="A0A6G8PWR0"/>
<comment type="subcellular location">
    <subcellularLocation>
        <location evidence="6">Cell membrane</location>
        <topology evidence="6">Multi-pass membrane protein</topology>
    </subcellularLocation>
    <subcellularLocation>
        <location evidence="1">Membrane</location>
        <topology evidence="1">Multi-pass membrane protein</topology>
    </subcellularLocation>
</comment>
<feature type="transmembrane region" description="Helical" evidence="6">
    <location>
        <begin position="204"/>
        <end position="226"/>
    </location>
</feature>
<dbReference type="GO" id="GO:0031460">
    <property type="term" value="P:glycine betaine transport"/>
    <property type="evidence" value="ECO:0007669"/>
    <property type="project" value="TreeGrafter"/>
</dbReference>
<name>A0A6G8PWR0_9ACTN</name>
<dbReference type="GO" id="GO:0005886">
    <property type="term" value="C:plasma membrane"/>
    <property type="evidence" value="ECO:0007669"/>
    <property type="project" value="UniProtKB-SubCell"/>
</dbReference>
<evidence type="ECO:0000256" key="1">
    <source>
        <dbReference type="ARBA" id="ARBA00004141"/>
    </source>
</evidence>
<dbReference type="KEGG" id="rmar:GBA65_09025"/>
<dbReference type="RefSeq" id="WP_166396315.1">
    <property type="nucleotide sequence ID" value="NZ_CP045121.1"/>
</dbReference>
<dbReference type="EMBL" id="CP045121">
    <property type="protein sequence ID" value="QIN78640.1"/>
    <property type="molecule type" value="Genomic_DNA"/>
</dbReference>
<dbReference type="GO" id="GO:0055085">
    <property type="term" value="P:transmembrane transport"/>
    <property type="evidence" value="ECO:0007669"/>
    <property type="project" value="InterPro"/>
</dbReference>
<reference evidence="8 9" key="1">
    <citation type="submission" date="2019-10" db="EMBL/GenBank/DDBJ databases">
        <title>Rubrobacter sp nov SCSIO 52915 isolated from a deep-sea sediment in the South China Sea.</title>
        <authorList>
            <person name="Chen R.W."/>
        </authorList>
    </citation>
    <scope>NUCLEOTIDE SEQUENCE [LARGE SCALE GENOMIC DNA]</scope>
    <source>
        <strain evidence="8 9">SCSIO 52915</strain>
    </source>
</reference>
<evidence type="ECO:0000256" key="3">
    <source>
        <dbReference type="ARBA" id="ARBA00022692"/>
    </source>
</evidence>
<evidence type="ECO:0000256" key="5">
    <source>
        <dbReference type="ARBA" id="ARBA00023136"/>
    </source>
</evidence>
<dbReference type="PROSITE" id="PS50928">
    <property type="entry name" value="ABC_TM1"/>
    <property type="match status" value="1"/>
</dbReference>
<dbReference type="PANTHER" id="PTHR30177:SF4">
    <property type="entry name" value="OSMOPROTECTANT IMPORT PERMEASE PROTEIN OSMW"/>
    <property type="match status" value="1"/>
</dbReference>
<organism evidence="8 9">
    <name type="scientific">Rubrobacter marinus</name>
    <dbReference type="NCBI Taxonomy" id="2653852"/>
    <lineage>
        <taxon>Bacteria</taxon>
        <taxon>Bacillati</taxon>
        <taxon>Actinomycetota</taxon>
        <taxon>Rubrobacteria</taxon>
        <taxon>Rubrobacterales</taxon>
        <taxon>Rubrobacteraceae</taxon>
        <taxon>Rubrobacter</taxon>
    </lineage>
</organism>
<feature type="transmembrane region" description="Helical" evidence="6">
    <location>
        <begin position="103"/>
        <end position="122"/>
    </location>
</feature>
<evidence type="ECO:0000313" key="9">
    <source>
        <dbReference type="Proteomes" id="UP000502706"/>
    </source>
</evidence>
<gene>
    <name evidence="8" type="ORF">GBA65_09025</name>
</gene>
<dbReference type="InterPro" id="IPR051204">
    <property type="entry name" value="ABC_transp_perm/SBD"/>
</dbReference>
<dbReference type="InterPro" id="IPR035906">
    <property type="entry name" value="MetI-like_sf"/>
</dbReference>
<feature type="transmembrane region" description="Helical" evidence="6">
    <location>
        <begin position="46"/>
        <end position="67"/>
    </location>
</feature>